<feature type="region of interest" description="Disordered" evidence="3">
    <location>
        <begin position="30"/>
        <end position="76"/>
    </location>
</feature>
<feature type="region of interest" description="Disordered" evidence="3">
    <location>
        <begin position="1009"/>
        <end position="1042"/>
    </location>
</feature>
<feature type="region of interest" description="Disordered" evidence="3">
    <location>
        <begin position="315"/>
        <end position="343"/>
    </location>
</feature>
<dbReference type="InterPro" id="IPR022591">
    <property type="entry name" value="TAF1_HAT_dom"/>
</dbReference>
<protein>
    <recommendedName>
        <fullName evidence="4">Transcription initiation factor TFIID subunit 1 histone acetyltransferase domain-containing protein</fullName>
    </recommendedName>
</protein>
<accession>A0AAN8RL28</accession>
<dbReference type="GO" id="GO:0017025">
    <property type="term" value="F:TBP-class protein binding"/>
    <property type="evidence" value="ECO:0007669"/>
    <property type="project" value="InterPro"/>
</dbReference>
<dbReference type="AlphaFoldDB" id="A0AAN8RL28"/>
<dbReference type="Pfam" id="PF12157">
    <property type="entry name" value="DUF3591"/>
    <property type="match status" value="1"/>
</dbReference>
<dbReference type="GO" id="GO:0005669">
    <property type="term" value="C:transcription factor TFIID complex"/>
    <property type="evidence" value="ECO:0007669"/>
    <property type="project" value="InterPro"/>
</dbReference>
<evidence type="ECO:0000256" key="1">
    <source>
        <dbReference type="ARBA" id="ARBA00004123"/>
    </source>
</evidence>
<dbReference type="PANTHER" id="PTHR13900">
    <property type="entry name" value="TRANSCRIPTION INITIATION FACTOR TFIID"/>
    <property type="match status" value="1"/>
</dbReference>
<proteinExistence type="predicted"/>
<feature type="compositionally biased region" description="Gly residues" evidence="3">
    <location>
        <begin position="1077"/>
        <end position="1086"/>
    </location>
</feature>
<keyword evidence="2" id="KW-0539">Nucleus</keyword>
<dbReference type="GO" id="GO:0004402">
    <property type="term" value="F:histone acetyltransferase activity"/>
    <property type="evidence" value="ECO:0007669"/>
    <property type="project" value="InterPro"/>
</dbReference>
<dbReference type="GO" id="GO:0016251">
    <property type="term" value="F:RNA polymerase II general transcription initiation factor activity"/>
    <property type="evidence" value="ECO:0007669"/>
    <property type="project" value="InterPro"/>
</dbReference>
<reference evidence="5 6" key="1">
    <citation type="submission" date="2019-10" db="EMBL/GenBank/DDBJ databases">
        <authorList>
            <person name="Palmer J.M."/>
        </authorList>
    </citation>
    <scope>NUCLEOTIDE SEQUENCE [LARGE SCALE GENOMIC DNA]</scope>
    <source>
        <strain evidence="5 6">TWF718</strain>
    </source>
</reference>
<comment type="subcellular location">
    <subcellularLocation>
        <location evidence="1">Nucleus</location>
    </subcellularLocation>
</comment>
<evidence type="ECO:0000313" key="6">
    <source>
        <dbReference type="Proteomes" id="UP001313282"/>
    </source>
</evidence>
<feature type="compositionally biased region" description="Basic and acidic residues" evidence="3">
    <location>
        <begin position="1009"/>
        <end position="1020"/>
    </location>
</feature>
<feature type="compositionally biased region" description="Acidic residues" evidence="3">
    <location>
        <begin position="46"/>
        <end position="63"/>
    </location>
</feature>
<feature type="region of interest" description="Disordered" evidence="3">
    <location>
        <begin position="1057"/>
        <end position="1098"/>
    </location>
</feature>
<keyword evidence="6" id="KW-1185">Reference proteome</keyword>
<organism evidence="5 6">
    <name type="scientific">Orbilia javanica</name>
    <dbReference type="NCBI Taxonomy" id="47235"/>
    <lineage>
        <taxon>Eukaryota</taxon>
        <taxon>Fungi</taxon>
        <taxon>Dikarya</taxon>
        <taxon>Ascomycota</taxon>
        <taxon>Pezizomycotina</taxon>
        <taxon>Orbiliomycetes</taxon>
        <taxon>Orbiliales</taxon>
        <taxon>Orbiliaceae</taxon>
        <taxon>Orbilia</taxon>
    </lineage>
</organism>
<dbReference type="PANTHER" id="PTHR13900:SF0">
    <property type="entry name" value="TRANSCRIPTION INITIATION FACTOR TFIID SUBUNIT 1"/>
    <property type="match status" value="1"/>
</dbReference>
<evidence type="ECO:0000313" key="5">
    <source>
        <dbReference type="EMBL" id="KAK6351353.1"/>
    </source>
</evidence>
<evidence type="ECO:0000256" key="2">
    <source>
        <dbReference type="ARBA" id="ARBA00023242"/>
    </source>
</evidence>
<sequence length="1098" mass="122616">MASKPSNPSEMEDEEKAIANFLENPDILDNFLAEGAGGNQEKADDAIDFGDISDDDDDLPDEEPVARNQRADSVESDNSLMDLAAEGHVVSSPLLGSDHKMVDADEDLFGDAALDDLFGNHKADEIHPLPPQDDKLLSDAVHSMFRDVAFPNAAFGGIDVGAGVDTSDGADVSAGIGLGVSAGVGDSDEIQTLEFKKNSPEEVDRRIREFFPAFQEHAILPYLTMFPPKPAYYPMRPDKQPKALFPTKLNLEIAPSSEASWRSDSYKPVRRPGFVYIENEPEDVEDVPAAQEAREEEVKKEAQIRRQVDIAVLEEDLDRAADDPPPKRVRPKAPFEDDTEGGPKKARLRELFRRVEAPDPFEFDLLESDPNKKIKVELDPNDPYLLLDVRKSDDTRKARKIGGEFIRQKIKKDLTQRYNISNDEAYDLLKENHQSKVRSTIGNLEIEHTMPAVRLQTPYYKTVLGKPEMRSFHRPRLTFPTEVEIRFTKGKTLKRKHLKGKSIREIFHDTKSLSLSDNSNFILFEYSEEHPYVLSNFGMGSRVINYYRRKEDSDETRPKCELGELQVLMSQDKSPFWNFGSIEPGEIVPALYNRMIRAPIFKHNPANTDFVVVRNTDSGGAYYYLRTIPYIFTVGQTFPVTDVPGPHSRKVTTASKNRMKMITYRVIGKKGNRIAVKDIAPHFPENTEIQTRQKMKEFMSHQNERESEKGGYWYLKGDDPIPDEATIRTMVTPESVCLLDAMQVGVKYLEDAGYGKATDAGAGEEDEKEGMSTEEKLAPWIATKNFINATQGKAMLQLHGEGDPTGRGEAFSFIKTSMKGGFKAIGESVDEKLDAATLKLLGGHSYNVARQQKAYEETIEKIWRAQEASLKAEEPPELDLDELQDATQEGVYGLDDGRTPYSESMTPAVANSAVDDEATSQFSRFSARNTKNKVMRITRKYKLPDGTYETKTEIVSDPKVISMYIAKRQEIRTDSLMKDITNLKPTGDAAADADRKKVLEKELARLMRNKERRQARERQNEKKRKQLGLDDEGAPKGGTTRKCANCGQVGHIKTNKKLCPMLNGTLGPKVDGPGTPGPGSNGGGMSGTAPGTPAPPPF</sequence>
<dbReference type="Proteomes" id="UP001313282">
    <property type="component" value="Unassembled WGS sequence"/>
</dbReference>
<dbReference type="EMBL" id="JAVHNR010000002">
    <property type="protein sequence ID" value="KAK6351353.1"/>
    <property type="molecule type" value="Genomic_DNA"/>
</dbReference>
<dbReference type="GO" id="GO:0051123">
    <property type="term" value="P:RNA polymerase II preinitiation complex assembly"/>
    <property type="evidence" value="ECO:0007669"/>
    <property type="project" value="TreeGrafter"/>
</dbReference>
<dbReference type="InterPro" id="IPR040240">
    <property type="entry name" value="TAF1"/>
</dbReference>
<evidence type="ECO:0000256" key="3">
    <source>
        <dbReference type="SAM" id="MobiDB-lite"/>
    </source>
</evidence>
<name>A0AAN8RL28_9PEZI</name>
<comment type="caution">
    <text evidence="5">The sequence shown here is derived from an EMBL/GenBank/DDBJ whole genome shotgun (WGS) entry which is preliminary data.</text>
</comment>
<gene>
    <name evidence="5" type="ORF">TWF718_004516</name>
</gene>
<evidence type="ECO:0000259" key="4">
    <source>
        <dbReference type="Pfam" id="PF12157"/>
    </source>
</evidence>
<feature type="domain" description="Transcription initiation factor TFIID subunit 1 histone acetyltransferase" evidence="4">
    <location>
        <begin position="418"/>
        <end position="870"/>
    </location>
</feature>